<organism evidence="1">
    <name type="scientific">Lactiplantibacillus pentosus IG1</name>
    <dbReference type="NCBI Taxonomy" id="1042160"/>
    <lineage>
        <taxon>Bacteria</taxon>
        <taxon>Bacillati</taxon>
        <taxon>Bacillota</taxon>
        <taxon>Bacilli</taxon>
        <taxon>Lactobacillales</taxon>
        <taxon>Lactobacillaceae</taxon>
        <taxon>Lactiplantibacillus</taxon>
    </lineage>
</organism>
<dbReference type="EMBL" id="FR874854">
    <property type="protein sequence ID" value="CCC17453.1"/>
    <property type="molecule type" value="Genomic_DNA"/>
</dbReference>
<evidence type="ECO:0008006" key="2">
    <source>
        <dbReference type="Google" id="ProtNLM"/>
    </source>
</evidence>
<accession>G0M5C7</accession>
<proteinExistence type="predicted"/>
<gene>
    <name evidence="1" type="ORF">LPENT_02149</name>
</gene>
<protein>
    <recommendedName>
        <fullName evidence="2">Neutral/alkaline non-lysosomal ceramidase N-terminal domain-containing protein</fullName>
    </recommendedName>
</protein>
<name>G0M5C7_LACPE</name>
<evidence type="ECO:0000313" key="1">
    <source>
        <dbReference type="EMBL" id="CCC17453.1"/>
    </source>
</evidence>
<sequence length="410" mass="46378">MNNFKVGFGKSTIRFSRDELPIREFATKLDDLHCRVMLISGINNWALVSFELTSLRPAAIKHYQKLAAKLLAIDCREVWVTVTHTFAAPHLPSSTDSIDRKSAYQLIDKKLTESLIAACHQAYEDIQVVKIGQINVNCPLNINRNVLTDQGWWLGRNFEGYSNHQMRVLAFQKADKTTNLLVNYDIQQSVLDHLTDDYGERMISSDLMGNGIQTYEKTNGVAIFIPGCAGDQRPLFSGRNDQPFTVTKTLLANQADVITERLQWAVQNVHDWQPLRQLFSCQLSIEVPTQVQQQSTFEIKPTRAYNFKATGKTTTLHLWASQLNRYKIVGTEPELNSVFGDRCRRALSGDTATMIATLVNGAAKYLPEQIDFDRITYQSMNTQLGLTTDQRMLDACVQLKQMMSQGANKC</sequence>
<dbReference type="AlphaFoldDB" id="G0M5C7"/>
<reference evidence="1" key="1">
    <citation type="journal article" date="2011" name="J. Bacteriol.">
        <title>Genome Sequence of Lactobacillus pentosus IG1, a Strain Isolated from Spanish-Style Green Olive Fermentations.</title>
        <authorList>
            <person name="Maldonado-Barragan A."/>
            <person name="Caballero-Guerrero B."/>
            <person name="Lucena-Padros H."/>
            <person name="Ruiz-Barba J.L."/>
        </authorList>
    </citation>
    <scope>NUCLEOTIDE SEQUENCE</scope>
    <source>
        <strain evidence="1">IG1</strain>
    </source>
</reference>